<sequence>MSGWPRIYYKLLNLPLSVLVKSKSIPADPAPELGLDTSRPIMYVLPYNSKADLLTLRAQCLAHDLPDPLEPLEIDGTLLPRYVFIHGGPRVFTYYTPKEESIKLFHNYLDLHRSNPDLDVQMVPVSVMFGRSPGREKGEENPPLRMLNGVQKFFAVSWLGRDSFVRFSPSVSLRRMADEHGTDKTIAQKLARVAAYALRPSTSGGGRAASASPSGSV</sequence>
<reference evidence="1 2" key="1">
    <citation type="submission" date="2018-06" db="EMBL/GenBank/DDBJ databases">
        <authorList>
            <consortium name="Pathogen Informatics"/>
            <person name="Doyle S."/>
        </authorList>
    </citation>
    <scope>NUCLEOTIDE SEQUENCE [LARGE SCALE GENOMIC DNA]</scope>
    <source>
        <strain evidence="1 2">NCTC10786</strain>
    </source>
</reference>
<protein>
    <submittedName>
        <fullName evidence="1">Glycerol-3-phosphate acyltransferase</fullName>
        <ecNumber evidence="1">2.3.1.15</ecNumber>
    </submittedName>
</protein>
<dbReference type="Proteomes" id="UP000251584">
    <property type="component" value="Unassembled WGS sequence"/>
</dbReference>
<proteinExistence type="predicted"/>
<evidence type="ECO:0000313" key="2">
    <source>
        <dbReference type="Proteomes" id="UP000251584"/>
    </source>
</evidence>
<organism evidence="1 2">
    <name type="scientific">Citrobacter koseri</name>
    <name type="common">Citrobacter diversus</name>
    <dbReference type="NCBI Taxonomy" id="545"/>
    <lineage>
        <taxon>Bacteria</taxon>
        <taxon>Pseudomonadati</taxon>
        <taxon>Pseudomonadota</taxon>
        <taxon>Gammaproteobacteria</taxon>
        <taxon>Enterobacterales</taxon>
        <taxon>Enterobacteriaceae</taxon>
        <taxon>Citrobacter</taxon>
    </lineage>
</organism>
<dbReference type="EMBL" id="UAVY01000002">
    <property type="protein sequence ID" value="SQB25540.1"/>
    <property type="molecule type" value="Genomic_DNA"/>
</dbReference>
<evidence type="ECO:0000313" key="1">
    <source>
        <dbReference type="EMBL" id="SQB25540.1"/>
    </source>
</evidence>
<dbReference type="EC" id="2.3.1.15" evidence="1"/>
<keyword evidence="1" id="KW-0808">Transferase</keyword>
<gene>
    <name evidence="1" type="primary">plsB_1</name>
    <name evidence="1" type="ORF">NCTC10786_01222</name>
</gene>
<keyword evidence="1" id="KW-0012">Acyltransferase</keyword>
<accession>A0A2X2XGT5</accession>
<dbReference type="AlphaFoldDB" id="A0A2X2XGT5"/>
<name>A0A2X2XGT5_CITKO</name>
<dbReference type="GO" id="GO:0004366">
    <property type="term" value="F:glycerol-3-phosphate O-acyltransferase activity"/>
    <property type="evidence" value="ECO:0007669"/>
    <property type="project" value="UniProtKB-EC"/>
</dbReference>